<evidence type="ECO:0000256" key="2">
    <source>
        <dbReference type="SAM" id="SignalP"/>
    </source>
</evidence>
<feature type="signal peptide" evidence="2">
    <location>
        <begin position="1"/>
        <end position="20"/>
    </location>
</feature>
<dbReference type="InterPro" id="IPR005519">
    <property type="entry name" value="Acid_phosphat_B-like"/>
</dbReference>
<dbReference type="PANTHER" id="PTHR31284:SF10">
    <property type="entry name" value="ACID PHOSPHATASE-LIKE PROTEIN"/>
    <property type="match status" value="1"/>
</dbReference>
<feature type="chain" id="PRO_5012572022" evidence="2">
    <location>
        <begin position="21"/>
        <end position="270"/>
    </location>
</feature>
<name>A0A1T4JR09_PORCN</name>
<dbReference type="CDD" id="cd07534">
    <property type="entry name" value="HAD_CAP"/>
    <property type="match status" value="1"/>
</dbReference>
<reference evidence="3 4" key="1">
    <citation type="submission" date="2017-02" db="EMBL/GenBank/DDBJ databases">
        <authorList>
            <person name="Peterson S.W."/>
        </authorList>
    </citation>
    <scope>NUCLEOTIDE SEQUENCE [LARGE SCALE GENOMIC DNA]</scope>
    <source>
        <strain evidence="3 4">ATCC 700135</strain>
    </source>
</reference>
<dbReference type="RefSeq" id="WP_078735500.1">
    <property type="nucleotide sequence ID" value="NZ_FUWL01000003.1"/>
</dbReference>
<keyword evidence="1 2" id="KW-0732">Signal</keyword>
<gene>
    <name evidence="3" type="ORF">SAMN02745205_00302</name>
</gene>
<dbReference type="SUPFAM" id="SSF56784">
    <property type="entry name" value="HAD-like"/>
    <property type="match status" value="1"/>
</dbReference>
<dbReference type="GO" id="GO:0009279">
    <property type="term" value="C:cell outer membrane"/>
    <property type="evidence" value="ECO:0007669"/>
    <property type="project" value="InterPro"/>
</dbReference>
<dbReference type="SFLD" id="SFLDG01125">
    <property type="entry name" value="C1.1:_Acid_Phosphatase_Like"/>
    <property type="match status" value="1"/>
</dbReference>
<proteinExistence type="predicted"/>
<evidence type="ECO:0000313" key="3">
    <source>
        <dbReference type="EMBL" id="SJZ32589.1"/>
    </source>
</evidence>
<keyword evidence="3" id="KW-0449">Lipoprotein</keyword>
<dbReference type="AlphaFoldDB" id="A0A1T4JR09"/>
<dbReference type="Pfam" id="PF03767">
    <property type="entry name" value="Acid_phosphat_B"/>
    <property type="match status" value="1"/>
</dbReference>
<protein>
    <submittedName>
        <fullName evidence="3">5'-nucleotidase, lipoprotein e(P4) family</fullName>
    </submittedName>
</protein>
<dbReference type="PANTHER" id="PTHR31284">
    <property type="entry name" value="ACID PHOSPHATASE-LIKE PROTEIN"/>
    <property type="match status" value="1"/>
</dbReference>
<dbReference type="PIRSF" id="PIRSF019271">
    <property type="entry name" value="Acid_Ptase_C"/>
    <property type="match status" value="1"/>
</dbReference>
<sequence>MKAIKTIVLLLGMTSMTSCALFQRQSQNDAEISNMPFAKLYTSVWMQRAAEYKALCYQAFNVAETHLMKEVKDTKNKKRKLAIITDIDETFLDNSPNSVFQARKNELYQDEEWHRWCAMASADTIPGGLDFFKKAAAQGVEIFYISNRSEKDRKGTLTNLQKFGFPNADDAHLLLRTNTSNKDERRQKVLAKYHVIMYLGDNLGDFSSAFDKADEDGRNAALFGIKESIGTKFIVLPNPNYGTWESALMGHERLSPDKQAERYRQKAKAY</sequence>
<dbReference type="Proteomes" id="UP000189956">
    <property type="component" value="Unassembled WGS sequence"/>
</dbReference>
<evidence type="ECO:0000256" key="1">
    <source>
        <dbReference type="ARBA" id="ARBA00022729"/>
    </source>
</evidence>
<dbReference type="EMBL" id="FUWL01000003">
    <property type="protein sequence ID" value="SJZ32589.1"/>
    <property type="molecule type" value="Genomic_DNA"/>
</dbReference>
<dbReference type="InterPro" id="IPR023214">
    <property type="entry name" value="HAD_sf"/>
</dbReference>
<dbReference type="SFLD" id="SFLDS00003">
    <property type="entry name" value="Haloacid_Dehalogenase"/>
    <property type="match status" value="1"/>
</dbReference>
<dbReference type="InterPro" id="IPR036412">
    <property type="entry name" value="HAD-like_sf"/>
</dbReference>
<accession>A0A1T4JR09</accession>
<dbReference type="PROSITE" id="PS51257">
    <property type="entry name" value="PROKAR_LIPOPROTEIN"/>
    <property type="match status" value="1"/>
</dbReference>
<organism evidence="3 4">
    <name type="scientific">Porphyromonas cangingivalis</name>
    <dbReference type="NCBI Taxonomy" id="36874"/>
    <lineage>
        <taxon>Bacteria</taxon>
        <taxon>Pseudomonadati</taxon>
        <taxon>Bacteroidota</taxon>
        <taxon>Bacteroidia</taxon>
        <taxon>Bacteroidales</taxon>
        <taxon>Porphyromonadaceae</taxon>
        <taxon>Porphyromonas</taxon>
    </lineage>
</organism>
<dbReference type="Gene3D" id="3.40.50.1000">
    <property type="entry name" value="HAD superfamily/HAD-like"/>
    <property type="match status" value="1"/>
</dbReference>
<dbReference type="NCBIfam" id="TIGR01533">
    <property type="entry name" value="lipo_e_P4"/>
    <property type="match status" value="1"/>
</dbReference>
<dbReference type="InterPro" id="IPR006423">
    <property type="entry name" value="Lipo_e_P4"/>
</dbReference>
<evidence type="ECO:0000313" key="4">
    <source>
        <dbReference type="Proteomes" id="UP000189956"/>
    </source>
</evidence>